<evidence type="ECO:0000256" key="2">
    <source>
        <dbReference type="ARBA" id="ARBA00022801"/>
    </source>
</evidence>
<feature type="signal peptide" evidence="3">
    <location>
        <begin position="1"/>
        <end position="21"/>
    </location>
</feature>
<dbReference type="InterPro" id="IPR050248">
    <property type="entry name" value="Polysacc_deacetylase_ArnD"/>
</dbReference>
<feature type="domain" description="NodB homology" evidence="4">
    <location>
        <begin position="44"/>
        <end position="269"/>
    </location>
</feature>
<name>A0ABU2NJ59_9PSEU</name>
<keyword evidence="6" id="KW-1185">Reference proteome</keyword>
<reference evidence="6" key="1">
    <citation type="submission" date="2023-07" db="EMBL/GenBank/DDBJ databases">
        <title>30 novel species of actinomycetes from the DSMZ collection.</title>
        <authorList>
            <person name="Nouioui I."/>
        </authorList>
    </citation>
    <scope>NUCLEOTIDE SEQUENCE [LARGE SCALE GENOMIC DNA]</scope>
    <source>
        <strain evidence="6">DSM 45834</strain>
    </source>
</reference>
<dbReference type="PANTHER" id="PTHR10587:SF133">
    <property type="entry name" value="CHITIN DEACETYLASE 1-RELATED"/>
    <property type="match status" value="1"/>
</dbReference>
<keyword evidence="1" id="KW-0479">Metal-binding</keyword>
<dbReference type="PANTHER" id="PTHR10587">
    <property type="entry name" value="GLYCOSYL TRANSFERASE-RELATED"/>
    <property type="match status" value="1"/>
</dbReference>
<evidence type="ECO:0000259" key="4">
    <source>
        <dbReference type="PROSITE" id="PS51677"/>
    </source>
</evidence>
<comment type="caution">
    <text evidence="5">The sequence shown here is derived from an EMBL/GenBank/DDBJ whole genome shotgun (WGS) entry which is preliminary data.</text>
</comment>
<dbReference type="EMBL" id="JAVREJ010000044">
    <property type="protein sequence ID" value="MDT0353776.1"/>
    <property type="molecule type" value="Genomic_DNA"/>
</dbReference>
<dbReference type="RefSeq" id="WP_311560287.1">
    <property type="nucleotide sequence ID" value="NZ_JAVREJ010000044.1"/>
</dbReference>
<evidence type="ECO:0000256" key="1">
    <source>
        <dbReference type="ARBA" id="ARBA00022723"/>
    </source>
</evidence>
<dbReference type="Pfam" id="PF01522">
    <property type="entry name" value="Polysacc_deac_1"/>
    <property type="match status" value="1"/>
</dbReference>
<proteinExistence type="predicted"/>
<dbReference type="PROSITE" id="PS51257">
    <property type="entry name" value="PROKAR_LIPOPROTEIN"/>
    <property type="match status" value="1"/>
</dbReference>
<organism evidence="5 6">
    <name type="scientific">Pseudonocardia charpentierae</name>
    <dbReference type="NCBI Taxonomy" id="3075545"/>
    <lineage>
        <taxon>Bacteria</taxon>
        <taxon>Bacillati</taxon>
        <taxon>Actinomycetota</taxon>
        <taxon>Actinomycetes</taxon>
        <taxon>Pseudonocardiales</taxon>
        <taxon>Pseudonocardiaceae</taxon>
        <taxon>Pseudonocardia</taxon>
    </lineage>
</organism>
<dbReference type="Proteomes" id="UP001183202">
    <property type="component" value="Unassembled WGS sequence"/>
</dbReference>
<accession>A0ABU2NJ59</accession>
<dbReference type="InterPro" id="IPR002509">
    <property type="entry name" value="NODB_dom"/>
</dbReference>
<evidence type="ECO:0000313" key="5">
    <source>
        <dbReference type="EMBL" id="MDT0353776.1"/>
    </source>
</evidence>
<keyword evidence="2" id="KW-0378">Hydrolase</keyword>
<dbReference type="Gene3D" id="3.20.20.370">
    <property type="entry name" value="Glycoside hydrolase/deacetylase"/>
    <property type="match status" value="1"/>
</dbReference>
<keyword evidence="3" id="KW-0732">Signal</keyword>
<dbReference type="PROSITE" id="PS51677">
    <property type="entry name" value="NODB"/>
    <property type="match status" value="1"/>
</dbReference>
<dbReference type="SUPFAM" id="SSF88713">
    <property type="entry name" value="Glycoside hydrolase/deacetylase"/>
    <property type="match status" value="1"/>
</dbReference>
<feature type="chain" id="PRO_5047061040" evidence="3">
    <location>
        <begin position="22"/>
        <end position="323"/>
    </location>
</feature>
<protein>
    <submittedName>
        <fullName evidence="5">Polysaccharide deacetylase family protein</fullName>
    </submittedName>
</protein>
<sequence length="323" mass="35289">MIRRVASVALIALVAVLAACAPVLTLTPAPAPAPAPAVPSIEQPVIAVTVDDIPEHGGMAPGETRLDLTRRLVAALEAEGVPAYGFVNGGPAQANRDDMAALEYWAGAFPIGNHTWTHANVNELSPEDYIKEIARGEPLLEKLSPAGDWHWFRYPWLEEGDDPAKRLAIRQVLASRGYRIAAVTMDFDDWKYADAYARCAVKGDGSAISRLEDDWLDAVRYNAEESRRVAKSVYGGDIPYVLLTHIGSFDARMFPRTLALYREMGFRFVSLDEAQNHPAYASDNDPAAAPQPTMFAMAQQAVDSPPYTERVPNVDLAGICNQR</sequence>
<dbReference type="CDD" id="cd10960">
    <property type="entry name" value="CE4_NodB_like_1"/>
    <property type="match status" value="1"/>
</dbReference>
<evidence type="ECO:0000256" key="3">
    <source>
        <dbReference type="SAM" id="SignalP"/>
    </source>
</evidence>
<gene>
    <name evidence="5" type="ORF">RM445_30240</name>
</gene>
<dbReference type="InterPro" id="IPR011330">
    <property type="entry name" value="Glyco_hydro/deAcase_b/a-brl"/>
</dbReference>
<evidence type="ECO:0000313" key="6">
    <source>
        <dbReference type="Proteomes" id="UP001183202"/>
    </source>
</evidence>